<reference evidence="6 7" key="1">
    <citation type="submission" date="2023-03" db="EMBL/GenBank/DDBJ databases">
        <title>Bacillus Genome Sequencing.</title>
        <authorList>
            <person name="Dunlap C."/>
        </authorList>
    </citation>
    <scope>NUCLEOTIDE SEQUENCE [LARGE SCALE GENOMIC DNA]</scope>
    <source>
        <strain evidence="6 7">B-23453</strain>
    </source>
</reference>
<protein>
    <submittedName>
        <fullName evidence="6">CvpA family protein</fullName>
    </submittedName>
</protein>
<dbReference type="PANTHER" id="PTHR37306:SF1">
    <property type="entry name" value="COLICIN V PRODUCTION PROTEIN"/>
    <property type="match status" value="1"/>
</dbReference>
<evidence type="ECO:0000256" key="5">
    <source>
        <dbReference type="SAM" id="Phobius"/>
    </source>
</evidence>
<evidence type="ECO:0000256" key="2">
    <source>
        <dbReference type="ARBA" id="ARBA00022692"/>
    </source>
</evidence>
<feature type="transmembrane region" description="Helical" evidence="5">
    <location>
        <begin position="26"/>
        <end position="43"/>
    </location>
</feature>
<dbReference type="Proteomes" id="UP001341444">
    <property type="component" value="Unassembled WGS sequence"/>
</dbReference>
<dbReference type="PANTHER" id="PTHR37306">
    <property type="entry name" value="COLICIN V PRODUCTION PROTEIN"/>
    <property type="match status" value="1"/>
</dbReference>
<proteinExistence type="predicted"/>
<accession>A0ABU6MKI8</accession>
<keyword evidence="7" id="KW-1185">Reference proteome</keyword>
<keyword evidence="4 5" id="KW-0472">Membrane</keyword>
<dbReference type="RefSeq" id="WP_066261678.1">
    <property type="nucleotide sequence ID" value="NZ_JARMAB010000026.1"/>
</dbReference>
<name>A0ABU6MKI8_9BACI</name>
<gene>
    <name evidence="6" type="ORF">P4T90_17580</name>
</gene>
<sequence length="179" mass="20239">MLNLAIIILLLLSFFAGLRRGFILQAIHLISFVAAAFAAYMYYEDLAAKLKLWIPYPSFKADNTFSMLLHGSNMEEAYYRVIAFALIFFAVRILLHIIGSALDFVAQLPILRFINVWAGGILGFLESYLILFILLYIGATLPVDWIQSALNNSFIAQAMIKNTPFVSGQVEQWWLHNVG</sequence>
<evidence type="ECO:0000313" key="7">
    <source>
        <dbReference type="Proteomes" id="UP001341444"/>
    </source>
</evidence>
<comment type="caution">
    <text evidence="6">The sequence shown here is derived from an EMBL/GenBank/DDBJ whole genome shotgun (WGS) entry which is preliminary data.</text>
</comment>
<organism evidence="6 7">
    <name type="scientific">Heyndrickxia acidicola</name>
    <dbReference type="NCBI Taxonomy" id="209389"/>
    <lineage>
        <taxon>Bacteria</taxon>
        <taxon>Bacillati</taxon>
        <taxon>Bacillota</taxon>
        <taxon>Bacilli</taxon>
        <taxon>Bacillales</taxon>
        <taxon>Bacillaceae</taxon>
        <taxon>Heyndrickxia</taxon>
    </lineage>
</organism>
<feature type="transmembrane region" description="Helical" evidence="5">
    <location>
        <begin position="77"/>
        <end position="102"/>
    </location>
</feature>
<evidence type="ECO:0000256" key="4">
    <source>
        <dbReference type="ARBA" id="ARBA00023136"/>
    </source>
</evidence>
<evidence type="ECO:0000256" key="1">
    <source>
        <dbReference type="ARBA" id="ARBA00004141"/>
    </source>
</evidence>
<dbReference type="InterPro" id="IPR003825">
    <property type="entry name" value="Colicin-V_CvpA"/>
</dbReference>
<evidence type="ECO:0000256" key="3">
    <source>
        <dbReference type="ARBA" id="ARBA00022989"/>
    </source>
</evidence>
<keyword evidence="2 5" id="KW-0812">Transmembrane</keyword>
<dbReference type="EMBL" id="JARMAB010000026">
    <property type="protein sequence ID" value="MED1204858.1"/>
    <property type="molecule type" value="Genomic_DNA"/>
</dbReference>
<comment type="subcellular location">
    <subcellularLocation>
        <location evidence="1">Membrane</location>
        <topology evidence="1">Multi-pass membrane protein</topology>
    </subcellularLocation>
</comment>
<dbReference type="Pfam" id="PF02674">
    <property type="entry name" value="Colicin_V"/>
    <property type="match status" value="1"/>
</dbReference>
<keyword evidence="3 5" id="KW-1133">Transmembrane helix</keyword>
<evidence type="ECO:0000313" key="6">
    <source>
        <dbReference type="EMBL" id="MED1204858.1"/>
    </source>
</evidence>
<feature type="transmembrane region" description="Helical" evidence="5">
    <location>
        <begin position="114"/>
        <end position="137"/>
    </location>
</feature>